<dbReference type="GO" id="GO:1990918">
    <property type="term" value="P:double-strand break repair involved in meiotic recombination"/>
    <property type="evidence" value="ECO:0007669"/>
    <property type="project" value="TreeGrafter"/>
</dbReference>
<dbReference type="Proteomes" id="UP000053268">
    <property type="component" value="Unassembled WGS sequence"/>
</dbReference>
<dbReference type="HAMAP" id="MF_01478">
    <property type="entry name" value="Ribosomal_L12_arch"/>
    <property type="match status" value="1"/>
</dbReference>
<keyword evidence="8" id="KW-0687">Ribonucleoprotein</keyword>
<evidence type="ECO:0000256" key="3">
    <source>
        <dbReference type="ARBA" id="ARBA00005436"/>
    </source>
</evidence>
<evidence type="ECO:0000256" key="5">
    <source>
        <dbReference type="ARBA" id="ARBA00022843"/>
    </source>
</evidence>
<evidence type="ECO:0000256" key="11">
    <source>
        <dbReference type="ARBA" id="ARBA00093456"/>
    </source>
</evidence>
<dbReference type="STRING" id="66420.A0A194PLG0"/>
<dbReference type="CDD" id="cd05831">
    <property type="entry name" value="Ribosomal_P1"/>
    <property type="match status" value="1"/>
</dbReference>
<evidence type="ECO:0000313" key="14">
    <source>
        <dbReference type="Proteomes" id="UP000053268"/>
    </source>
</evidence>
<name>A0A194PLG0_PAPXU</name>
<dbReference type="EMBL" id="KQ459602">
    <property type="protein sequence ID" value="KPI93569.1"/>
    <property type="molecule type" value="Genomic_DNA"/>
</dbReference>
<dbReference type="Pfam" id="PF14631">
    <property type="entry name" value="FancD2"/>
    <property type="match status" value="2"/>
</dbReference>
<dbReference type="GO" id="GO:0000793">
    <property type="term" value="C:condensed chromosome"/>
    <property type="evidence" value="ECO:0007669"/>
    <property type="project" value="TreeGrafter"/>
</dbReference>
<keyword evidence="6" id="KW-0689">Ribosomal protein</keyword>
<dbReference type="InterPro" id="IPR029448">
    <property type="entry name" value="FANCD2"/>
</dbReference>
<dbReference type="GO" id="GO:1990904">
    <property type="term" value="C:ribonucleoprotein complex"/>
    <property type="evidence" value="ECO:0007669"/>
    <property type="project" value="UniProtKB-KW"/>
</dbReference>
<evidence type="ECO:0000256" key="9">
    <source>
        <dbReference type="ARBA" id="ARBA00041116"/>
    </source>
</evidence>
<dbReference type="GO" id="GO:0005634">
    <property type="term" value="C:nucleus"/>
    <property type="evidence" value="ECO:0007669"/>
    <property type="project" value="UniProtKB-SubCell"/>
</dbReference>
<keyword evidence="5" id="KW-0832">Ubl conjugation</keyword>
<evidence type="ECO:0000256" key="2">
    <source>
        <dbReference type="ARBA" id="ARBA00004123"/>
    </source>
</evidence>
<proteinExistence type="inferred from homology"/>
<dbReference type="GO" id="GO:0070182">
    <property type="term" value="F:DNA polymerase binding"/>
    <property type="evidence" value="ECO:0007669"/>
    <property type="project" value="TreeGrafter"/>
</dbReference>
<accession>A0A194PLG0</accession>
<comment type="similarity">
    <text evidence="3">Belongs to the eukaryotic ribosomal protein P1/P2 family.</text>
</comment>
<dbReference type="PANTHER" id="PTHR32086">
    <property type="entry name" value="FANCONI ANEMIA GROUP D2 PROTEIN"/>
    <property type="match status" value="1"/>
</dbReference>
<keyword evidence="7" id="KW-0539">Nucleus</keyword>
<evidence type="ECO:0000256" key="4">
    <source>
        <dbReference type="ARBA" id="ARBA00022499"/>
    </source>
</evidence>
<dbReference type="InterPro" id="IPR038716">
    <property type="entry name" value="P1/P2_N_sf"/>
</dbReference>
<dbReference type="GO" id="GO:0006414">
    <property type="term" value="P:translational elongation"/>
    <property type="evidence" value="ECO:0007669"/>
    <property type="project" value="InterPro"/>
</dbReference>
<evidence type="ECO:0000256" key="6">
    <source>
        <dbReference type="ARBA" id="ARBA00022980"/>
    </source>
</evidence>
<feature type="compositionally biased region" description="Acidic residues" evidence="12">
    <location>
        <begin position="1299"/>
        <end position="1326"/>
    </location>
</feature>
<keyword evidence="14" id="KW-1185">Reference proteome</keyword>
<evidence type="ECO:0000256" key="12">
    <source>
        <dbReference type="SAM" id="MobiDB-lite"/>
    </source>
</evidence>
<feature type="compositionally biased region" description="Acidic residues" evidence="12">
    <location>
        <begin position="98"/>
        <end position="107"/>
    </location>
</feature>
<dbReference type="InterPro" id="IPR027534">
    <property type="entry name" value="Ribosomal_P1/P2"/>
</dbReference>
<dbReference type="GO" id="GO:0036297">
    <property type="term" value="P:interstrand cross-link repair"/>
    <property type="evidence" value="ECO:0007669"/>
    <property type="project" value="TreeGrafter"/>
</dbReference>
<comment type="subcellular location">
    <subcellularLocation>
        <location evidence="2">Nucleus</location>
    </subcellularLocation>
</comment>
<feature type="compositionally biased region" description="Basic and acidic residues" evidence="12">
    <location>
        <begin position="1327"/>
        <end position="1336"/>
    </location>
</feature>
<evidence type="ECO:0000256" key="1">
    <source>
        <dbReference type="ARBA" id="ARBA00003362"/>
    </source>
</evidence>
<reference evidence="13 14" key="1">
    <citation type="journal article" date="2015" name="Nat. Commun.">
        <title>Outbred genome sequencing and CRISPR/Cas9 gene editing in butterflies.</title>
        <authorList>
            <person name="Li X."/>
            <person name="Fan D."/>
            <person name="Zhang W."/>
            <person name="Liu G."/>
            <person name="Zhang L."/>
            <person name="Zhao L."/>
            <person name="Fang X."/>
            <person name="Chen L."/>
            <person name="Dong Y."/>
            <person name="Chen Y."/>
            <person name="Ding Y."/>
            <person name="Zhao R."/>
            <person name="Feng M."/>
            <person name="Zhu Y."/>
            <person name="Feng Y."/>
            <person name="Jiang X."/>
            <person name="Zhu D."/>
            <person name="Xiang H."/>
            <person name="Feng X."/>
            <person name="Li S."/>
            <person name="Wang J."/>
            <person name="Zhang G."/>
            <person name="Kronforst M.R."/>
            <person name="Wang W."/>
        </authorList>
    </citation>
    <scope>NUCLEOTIDE SEQUENCE [LARGE SCALE GENOMIC DNA]</scope>
    <source>
        <strain evidence="13">Ya'a_city_454_Px</strain>
        <tissue evidence="13">Whole body</tissue>
    </source>
</reference>
<gene>
    <name evidence="13" type="ORF">RR46_10829</name>
</gene>
<dbReference type="Gene3D" id="1.10.10.1410">
    <property type="match status" value="1"/>
</dbReference>
<feature type="compositionally biased region" description="Low complexity" evidence="12">
    <location>
        <begin position="74"/>
        <end position="88"/>
    </location>
</feature>
<protein>
    <recommendedName>
        <fullName evidence="9">Large ribosomal subunit protein P1</fullName>
    </recommendedName>
    <alternativeName>
        <fullName evidence="10">60S acidic ribosomal protein P1</fullName>
    </alternativeName>
</protein>
<dbReference type="GO" id="GO:0022626">
    <property type="term" value="C:cytosolic ribosome"/>
    <property type="evidence" value="ECO:0007669"/>
    <property type="project" value="UniProtKB-ARBA"/>
</dbReference>
<dbReference type="FunFam" id="1.10.10.1410:FF:000001">
    <property type="entry name" value="60S acidic ribosomal protein P1"/>
    <property type="match status" value="1"/>
</dbReference>
<sequence>MASKAELACVYSALILVDDDVAVTGEKISTILKAAGVDVEPYWPGLFAKALEGVNVRDLITNIGSGVGAAPAPGGAPAAASAAAPSSEPAKEEKKEEEPEESDDDMGFDNGLSEHLISDSVLKILLGVPILQRKMIDYIFTRAINLAVESNCLPWIQMILKCVSSLDCIVSSEVMATHLIDLLEISTEKMVRLEIITAIPDILGDKEHNNVAIELCRILSQDHDLIPGVLDCVSNLCLSDEQYEQIQEKTLNILLGLSKCSYFPCFVKVLLMRGRMNENGYLKAVQGLRNAISWPTTLASTQEIASSQVLTANAIRNSMVSCKLISNAWLKVIANCKMNTDHKPFDFIIVLILYSTSEERQKQLENLLKKQIKLNVLKENLLDDVFEKYKPILKNHLKDLISLTNIFLKSKADPILQSFASHIYMLMLSNLDEYCQTIVAELLQLGLYCKPVLVNILEILNNVASKDISLLKPQCLQMLTLLDRMDDMTLGEIRSVMNLISALAYKCENSLIRDDIHMIIRKELGSSNPSIKTQGILAGIHAVKYLMASNSDDNDTLEVPENISYTTFSHLSEGNLREAAQIIELISRSTQHYPEMIALYYDELCCIINSVDKINKNFLAWLTDAVTNDLEKNFIVDSIELERIGEIKLSMQYGLLDESDVDQLIAINIAGLALNNKGDVSVAILSPLFKLVQTLRYTQDEGKLTSIDALLGCPVVMPKVNIDEVKEMETNTISSIIDCLIYCVNWFRELLNAFATQTDSILKEHMFKRVANIEELEDLIVKILILSKISYKPPKYILHGNVSSGKKLTTSQNKKQKLNDTALPETVRSQFTQDNHVSVKNQLQLMHTLPIRKMNLNLIHLLNIDLEEDRESVKILQFLLKSIKQYLEETLVSKIKRHTFLTKQETSEVYDAKKAEKCANLINKTLPKLMDHVNTITAYLDKNVLQMNEIDYCMRTIEYLSCLEIIYNILTIYFKWIGFKNQHSTLLKTSLRTVASAECKDTVSLKDCVLNIAKYLQKHEKYCVQISIAAALLEFLIVLQEHCNDIQLSKILRNVTSNFLSTQWKTPDGSVEKGLLFNQNVDRLASTYLINNEIVTLKTITIELAADIQHLKSKNDTLSMFKSINKGNFPVLYRNLGNALCEVTKTHLNQGLSNSEHLNLWKDVATIMKCMSDISKSLENRNNLSAFLKKSIPIIKMFISQGLPVIEVEFKSNTQEILEILKLLQQSTRFLQSLCCHSRLKKDTVLMSKVPYIRQLLETLIYKVKAVLVANKCSEAFWLGNLKNKNIHGEVIQTQQSVESEDTAEDCDDQLPEDVDVDDSDDEMLEPDSKSVSDIV</sequence>
<comment type="similarity">
    <text evidence="11">Belongs to the Fanconi anemia protein FANCD2 family.</text>
</comment>
<evidence type="ECO:0000256" key="10">
    <source>
        <dbReference type="ARBA" id="ARBA00042918"/>
    </source>
</evidence>
<feature type="region of interest" description="Disordered" evidence="12">
    <location>
        <begin position="1295"/>
        <end position="1336"/>
    </location>
</feature>
<evidence type="ECO:0000256" key="8">
    <source>
        <dbReference type="ARBA" id="ARBA00023274"/>
    </source>
</evidence>
<dbReference type="PANTHER" id="PTHR32086:SF0">
    <property type="entry name" value="FANCONI ANEMIA GROUP D2 PROTEIN"/>
    <property type="match status" value="1"/>
</dbReference>
<evidence type="ECO:0000256" key="7">
    <source>
        <dbReference type="ARBA" id="ARBA00023242"/>
    </source>
</evidence>
<feature type="region of interest" description="Disordered" evidence="12">
    <location>
        <begin position="74"/>
        <end position="109"/>
    </location>
</feature>
<evidence type="ECO:0000313" key="13">
    <source>
        <dbReference type="EMBL" id="KPI93569.1"/>
    </source>
</evidence>
<dbReference type="GO" id="GO:0003735">
    <property type="term" value="F:structural constituent of ribosome"/>
    <property type="evidence" value="ECO:0007669"/>
    <property type="project" value="InterPro"/>
</dbReference>
<dbReference type="GO" id="GO:0031573">
    <property type="term" value="P:mitotic intra-S DNA damage checkpoint signaling"/>
    <property type="evidence" value="ECO:0007669"/>
    <property type="project" value="TreeGrafter"/>
</dbReference>
<dbReference type="GO" id="GO:0007129">
    <property type="term" value="P:homologous chromosome pairing at meiosis"/>
    <property type="evidence" value="ECO:0007669"/>
    <property type="project" value="TreeGrafter"/>
</dbReference>
<comment type="function">
    <text evidence="1">Plays an important role in the elongation step of protein synthesis.</text>
</comment>
<keyword evidence="4" id="KW-1017">Isopeptide bond</keyword>
<organism evidence="13 14">
    <name type="scientific">Papilio xuthus</name>
    <name type="common">Asian swallowtail butterfly</name>
    <dbReference type="NCBI Taxonomy" id="66420"/>
    <lineage>
        <taxon>Eukaryota</taxon>
        <taxon>Metazoa</taxon>
        <taxon>Ecdysozoa</taxon>
        <taxon>Arthropoda</taxon>
        <taxon>Hexapoda</taxon>
        <taxon>Insecta</taxon>
        <taxon>Pterygota</taxon>
        <taxon>Neoptera</taxon>
        <taxon>Endopterygota</taxon>
        <taxon>Lepidoptera</taxon>
        <taxon>Glossata</taxon>
        <taxon>Ditrysia</taxon>
        <taxon>Papilionoidea</taxon>
        <taxon>Papilionidae</taxon>
        <taxon>Papilioninae</taxon>
        <taxon>Papilio</taxon>
    </lineage>
</organism>
<dbReference type="Pfam" id="PF00428">
    <property type="entry name" value="Ribosomal_60s"/>
    <property type="match status" value="1"/>
</dbReference>